<dbReference type="OrthoDB" id="213519at2"/>
<dbReference type="InterPro" id="IPR038740">
    <property type="entry name" value="BioF2-like_GNAT_dom"/>
</dbReference>
<sequence>MTARLVSIPHRGAKADNGLEIGLRPTPLVEVNAAGSGSGRRLSIYEPRDAFGLISELTHLSERAIERNIFYDPRFLVPAMPRLEDRRVRLLVMRDEAANHSRLRLLLPYSLERTGRFSRRSVMRVWSHPFGPVGSLPIDGDNPVGTVRSLVRTIAEGVLDLPPILVLPDIRAHGGMARTLSQAASELSLPLKMINEFERAALSCQSPADAALTGKRRRELERGRRLLESQGQLRLDIARKPDAFRTALEDFFILEASGWKGRARSALISDRFRSAFAREALNDLAAHDRARIFTLRLDGEAIASLVLLVDQGEAYTWKSAYNETYAKASPGQQIMAAVTRILVADPTIGRADSCAVPDHFVMNRFWHDRIAIGTMVLGMKPGLEGEVDAVARSLENSKRSANRVRLMREAVRAALGR</sequence>
<dbReference type="GO" id="GO:0016740">
    <property type="term" value="F:transferase activity"/>
    <property type="evidence" value="ECO:0007669"/>
    <property type="project" value="UniProtKB-KW"/>
</dbReference>
<evidence type="ECO:0000313" key="3">
    <source>
        <dbReference type="Proteomes" id="UP000264310"/>
    </source>
</evidence>
<feature type="domain" description="BioF2-like acetyltransferase" evidence="1">
    <location>
        <begin position="215"/>
        <end position="342"/>
    </location>
</feature>
<dbReference type="RefSeq" id="WP_116684203.1">
    <property type="nucleotide sequence ID" value="NZ_QURL01000006.1"/>
</dbReference>
<dbReference type="SUPFAM" id="SSF55729">
    <property type="entry name" value="Acyl-CoA N-acyltransferases (Nat)"/>
    <property type="match status" value="1"/>
</dbReference>
<proteinExistence type="predicted"/>
<reference evidence="2 3" key="1">
    <citation type="submission" date="2018-08" db="EMBL/GenBank/DDBJ databases">
        <title>Fulvimarina sp. 85, whole genome shotgun sequence.</title>
        <authorList>
            <person name="Tuo L."/>
        </authorList>
    </citation>
    <scope>NUCLEOTIDE SEQUENCE [LARGE SCALE GENOMIC DNA]</scope>
    <source>
        <strain evidence="2 3">85</strain>
    </source>
</reference>
<protein>
    <submittedName>
        <fullName evidence="2">GNAT family N-acetyltransferase</fullName>
    </submittedName>
</protein>
<evidence type="ECO:0000313" key="2">
    <source>
        <dbReference type="EMBL" id="RFC62677.1"/>
    </source>
</evidence>
<accession>A0A371X0A5</accession>
<keyword evidence="3" id="KW-1185">Reference proteome</keyword>
<organism evidence="2 3">
    <name type="scientific">Fulvimarina endophytica</name>
    <dbReference type="NCBI Taxonomy" id="2293836"/>
    <lineage>
        <taxon>Bacteria</taxon>
        <taxon>Pseudomonadati</taxon>
        <taxon>Pseudomonadota</taxon>
        <taxon>Alphaproteobacteria</taxon>
        <taxon>Hyphomicrobiales</taxon>
        <taxon>Aurantimonadaceae</taxon>
        <taxon>Fulvimarina</taxon>
    </lineage>
</organism>
<dbReference type="InterPro" id="IPR016181">
    <property type="entry name" value="Acyl_CoA_acyltransferase"/>
</dbReference>
<dbReference type="AlphaFoldDB" id="A0A371X0A5"/>
<comment type="caution">
    <text evidence="2">The sequence shown here is derived from an EMBL/GenBank/DDBJ whole genome shotgun (WGS) entry which is preliminary data.</text>
</comment>
<keyword evidence="2" id="KW-0808">Transferase</keyword>
<gene>
    <name evidence="2" type="ORF">DYI37_15750</name>
</gene>
<dbReference type="EMBL" id="QURL01000006">
    <property type="protein sequence ID" value="RFC62677.1"/>
    <property type="molecule type" value="Genomic_DNA"/>
</dbReference>
<evidence type="ECO:0000259" key="1">
    <source>
        <dbReference type="Pfam" id="PF13480"/>
    </source>
</evidence>
<dbReference type="Proteomes" id="UP000264310">
    <property type="component" value="Unassembled WGS sequence"/>
</dbReference>
<name>A0A371X0A5_9HYPH</name>
<dbReference type="Pfam" id="PF13480">
    <property type="entry name" value="Acetyltransf_6"/>
    <property type="match status" value="1"/>
</dbReference>